<accession>A0A4C1WUH3</accession>
<reference evidence="1 2" key="1">
    <citation type="journal article" date="2019" name="Commun. Biol.">
        <title>The bagworm genome reveals a unique fibroin gene that provides high tensile strength.</title>
        <authorList>
            <person name="Kono N."/>
            <person name="Nakamura H."/>
            <person name="Ohtoshi R."/>
            <person name="Tomita M."/>
            <person name="Numata K."/>
            <person name="Arakawa K."/>
        </authorList>
    </citation>
    <scope>NUCLEOTIDE SEQUENCE [LARGE SCALE GENOMIC DNA]</scope>
</reference>
<dbReference type="Proteomes" id="UP000299102">
    <property type="component" value="Unassembled WGS sequence"/>
</dbReference>
<evidence type="ECO:0000313" key="2">
    <source>
        <dbReference type="Proteomes" id="UP000299102"/>
    </source>
</evidence>
<keyword evidence="2" id="KW-1185">Reference proteome</keyword>
<comment type="caution">
    <text evidence="1">The sequence shown here is derived from an EMBL/GenBank/DDBJ whole genome shotgun (WGS) entry which is preliminary data.</text>
</comment>
<name>A0A4C1WUH3_EUMVA</name>
<evidence type="ECO:0000313" key="1">
    <source>
        <dbReference type="EMBL" id="GBP55186.1"/>
    </source>
</evidence>
<dbReference type="OrthoDB" id="525027at2759"/>
<organism evidence="1 2">
    <name type="scientific">Eumeta variegata</name>
    <name type="common">Bagworm moth</name>
    <name type="synonym">Eumeta japonica</name>
    <dbReference type="NCBI Taxonomy" id="151549"/>
    <lineage>
        <taxon>Eukaryota</taxon>
        <taxon>Metazoa</taxon>
        <taxon>Ecdysozoa</taxon>
        <taxon>Arthropoda</taxon>
        <taxon>Hexapoda</taxon>
        <taxon>Insecta</taxon>
        <taxon>Pterygota</taxon>
        <taxon>Neoptera</taxon>
        <taxon>Endopterygota</taxon>
        <taxon>Lepidoptera</taxon>
        <taxon>Glossata</taxon>
        <taxon>Ditrysia</taxon>
        <taxon>Tineoidea</taxon>
        <taxon>Psychidae</taxon>
        <taxon>Oiketicinae</taxon>
        <taxon>Eumeta</taxon>
    </lineage>
</organism>
<proteinExistence type="predicted"/>
<dbReference type="AlphaFoldDB" id="A0A4C1WUH3"/>
<dbReference type="EMBL" id="BGZK01000662">
    <property type="protein sequence ID" value="GBP55186.1"/>
    <property type="molecule type" value="Genomic_DNA"/>
</dbReference>
<gene>
    <name evidence="1" type="ORF">EVAR_90208_1</name>
</gene>
<sequence>MRTALTKVPYGSLNSAASTCDALGTMSRRPRASQRTVWEALLYTFSVALILIRLKPGAAKGRRHRRDGTIRRRRLNVPSEPRSVWFDLA</sequence>
<protein>
    <submittedName>
        <fullName evidence="1">Uncharacterized protein</fullName>
    </submittedName>
</protein>